<name>A0A1D8TVF4_9CYAN</name>
<evidence type="ECO:0000259" key="3">
    <source>
        <dbReference type="Pfam" id="PF00291"/>
    </source>
</evidence>
<gene>
    <name evidence="4" type="ORF">BJP34_21250</name>
</gene>
<evidence type="ECO:0000256" key="2">
    <source>
        <dbReference type="ARBA" id="ARBA00022898"/>
    </source>
</evidence>
<organism evidence="4 5">
    <name type="scientific">Moorena producens PAL-8-15-08-1</name>
    <dbReference type="NCBI Taxonomy" id="1458985"/>
    <lineage>
        <taxon>Bacteria</taxon>
        <taxon>Bacillati</taxon>
        <taxon>Cyanobacteriota</taxon>
        <taxon>Cyanophyceae</taxon>
        <taxon>Coleofasciculales</taxon>
        <taxon>Coleofasciculaceae</taxon>
        <taxon>Moorena</taxon>
    </lineage>
</organism>
<dbReference type="Pfam" id="PF00291">
    <property type="entry name" value="PALP"/>
    <property type="match status" value="1"/>
</dbReference>
<dbReference type="PANTHER" id="PTHR10314">
    <property type="entry name" value="CYSTATHIONINE BETA-SYNTHASE"/>
    <property type="match status" value="1"/>
</dbReference>
<dbReference type="SUPFAM" id="SSF53686">
    <property type="entry name" value="Tryptophan synthase beta subunit-like PLP-dependent enzymes"/>
    <property type="match status" value="1"/>
</dbReference>
<dbReference type="GO" id="GO:1901605">
    <property type="term" value="P:alpha-amino acid metabolic process"/>
    <property type="evidence" value="ECO:0007669"/>
    <property type="project" value="UniProtKB-ARBA"/>
</dbReference>
<dbReference type="Proteomes" id="UP000177870">
    <property type="component" value="Chromosome"/>
</dbReference>
<accession>A0A1D8TVF4</accession>
<dbReference type="Gene3D" id="3.40.50.1100">
    <property type="match status" value="1"/>
</dbReference>
<reference evidence="5" key="1">
    <citation type="submission" date="2016-10" db="EMBL/GenBank/DDBJ databases">
        <title>Comparative genomics uncovers the prolific and rare metabolic potential of the cyanobacterial genus Moorea.</title>
        <authorList>
            <person name="Leao T."/>
            <person name="Castelao G."/>
            <person name="Korobeynikov A."/>
            <person name="Monroe E.A."/>
            <person name="Podell S."/>
            <person name="Glukhov E."/>
            <person name="Allen E."/>
            <person name="Gerwick W.H."/>
            <person name="Gerwick L."/>
        </authorList>
    </citation>
    <scope>NUCLEOTIDE SEQUENCE [LARGE SCALE GENOMIC DNA]</scope>
    <source>
        <strain evidence="5">PAL-8-15-08-1</strain>
    </source>
</reference>
<dbReference type="AlphaFoldDB" id="A0A1D8TVF4"/>
<evidence type="ECO:0000256" key="1">
    <source>
        <dbReference type="ARBA" id="ARBA00001933"/>
    </source>
</evidence>
<dbReference type="EMBL" id="CP017599">
    <property type="protein sequence ID" value="AOX01628.1"/>
    <property type="molecule type" value="Genomic_DNA"/>
</dbReference>
<evidence type="ECO:0000313" key="4">
    <source>
        <dbReference type="EMBL" id="AOX01628.1"/>
    </source>
</evidence>
<protein>
    <recommendedName>
        <fullName evidence="3">Tryptophan synthase beta chain-like PALP domain-containing protein</fullName>
    </recommendedName>
</protein>
<evidence type="ECO:0000313" key="5">
    <source>
        <dbReference type="Proteomes" id="UP000177870"/>
    </source>
</evidence>
<feature type="domain" description="Tryptophan synthase beta chain-like PALP" evidence="3">
    <location>
        <begin position="2"/>
        <end position="58"/>
    </location>
</feature>
<dbReference type="InterPro" id="IPR001926">
    <property type="entry name" value="TrpB-like_PALP"/>
</dbReference>
<dbReference type="STRING" id="1458985.BJP34_21250"/>
<dbReference type="InterPro" id="IPR050214">
    <property type="entry name" value="Cys_Synth/Cystath_Beta-Synth"/>
</dbReference>
<dbReference type="InterPro" id="IPR036052">
    <property type="entry name" value="TrpB-like_PALP_sf"/>
</dbReference>
<dbReference type="KEGG" id="mpro:BJP34_21250"/>
<keyword evidence="2" id="KW-0663">Pyridoxal phosphate</keyword>
<comment type="cofactor">
    <cofactor evidence="1">
        <name>pyridoxal 5'-phosphate</name>
        <dbReference type="ChEBI" id="CHEBI:597326"/>
    </cofactor>
</comment>
<proteinExistence type="predicted"/>
<sequence>MIDEVLKISDQQAISTCHQLVNDEGLLVGGSSGLNVFAAQLIANRSDQKHVVVTVLCDSGIKYLSKIYNKEFLSVNGLHHIES</sequence>